<dbReference type="GO" id="GO:0005777">
    <property type="term" value="C:peroxisome"/>
    <property type="evidence" value="ECO:0007669"/>
    <property type="project" value="UniProtKB-SubCell"/>
</dbReference>
<keyword evidence="8" id="KW-1185">Reference proteome</keyword>
<gene>
    <name evidence="7" type="ORF">PFISCL1PPCAC_6521</name>
</gene>
<accession>A0AAV5V9M2</accession>
<evidence type="ECO:0000256" key="3">
    <source>
        <dbReference type="ARBA" id="ARBA00023140"/>
    </source>
</evidence>
<dbReference type="GO" id="GO:0018812">
    <property type="term" value="F:3-hydroxyacyl-CoA dehydratase activity"/>
    <property type="evidence" value="ECO:0007669"/>
    <property type="project" value="UniProtKB-ARBA"/>
</dbReference>
<feature type="domain" description="MaoC-like" evidence="5">
    <location>
        <begin position="165"/>
        <end position="281"/>
    </location>
</feature>
<dbReference type="Proteomes" id="UP001432322">
    <property type="component" value="Unassembled WGS sequence"/>
</dbReference>
<dbReference type="Gene3D" id="3.10.129.10">
    <property type="entry name" value="Hotdog Thioesterase"/>
    <property type="match status" value="1"/>
</dbReference>
<dbReference type="PANTHER" id="PTHR13078:SF56">
    <property type="entry name" value="PEROXISOMAL MULTIFUNCTIONAL ENZYME TYPE 2"/>
    <property type="match status" value="1"/>
</dbReference>
<proteinExistence type="inferred from homology"/>
<dbReference type="EMBL" id="BTSY01000002">
    <property type="protein sequence ID" value="GMT15224.1"/>
    <property type="molecule type" value="Genomic_DNA"/>
</dbReference>
<comment type="similarity">
    <text evidence="2">Belongs to the short-chain dehydrogenases/reductases (SDR) family.</text>
</comment>
<evidence type="ECO:0000313" key="7">
    <source>
        <dbReference type="EMBL" id="GMT15224.1"/>
    </source>
</evidence>
<evidence type="ECO:0000259" key="6">
    <source>
        <dbReference type="Pfam" id="PF22622"/>
    </source>
</evidence>
<dbReference type="Pfam" id="PF01575">
    <property type="entry name" value="MaoC_dehydratas"/>
    <property type="match status" value="1"/>
</dbReference>
<dbReference type="InterPro" id="IPR002539">
    <property type="entry name" value="MaoC-like_dom"/>
</dbReference>
<protein>
    <recommendedName>
        <fullName evidence="9">MaoC-like domain-containing protein</fullName>
    </recommendedName>
</protein>
<feature type="non-terminal residue" evidence="7">
    <location>
        <position position="1"/>
    </location>
</feature>
<organism evidence="7 8">
    <name type="scientific">Pristionchus fissidentatus</name>
    <dbReference type="NCBI Taxonomy" id="1538716"/>
    <lineage>
        <taxon>Eukaryota</taxon>
        <taxon>Metazoa</taxon>
        <taxon>Ecdysozoa</taxon>
        <taxon>Nematoda</taxon>
        <taxon>Chromadorea</taxon>
        <taxon>Rhabditida</taxon>
        <taxon>Rhabditina</taxon>
        <taxon>Diplogasteromorpha</taxon>
        <taxon>Diplogasteroidea</taxon>
        <taxon>Neodiplogasteridae</taxon>
        <taxon>Pristionchus</taxon>
    </lineage>
</organism>
<evidence type="ECO:0000256" key="2">
    <source>
        <dbReference type="ARBA" id="ARBA00006484"/>
    </source>
</evidence>
<dbReference type="GO" id="GO:0006635">
    <property type="term" value="P:fatty acid beta-oxidation"/>
    <property type="evidence" value="ECO:0007669"/>
    <property type="project" value="TreeGrafter"/>
</dbReference>
<reference evidence="7" key="1">
    <citation type="submission" date="2023-10" db="EMBL/GenBank/DDBJ databases">
        <title>Genome assembly of Pristionchus species.</title>
        <authorList>
            <person name="Yoshida K."/>
            <person name="Sommer R.J."/>
        </authorList>
    </citation>
    <scope>NUCLEOTIDE SEQUENCE</scope>
    <source>
        <strain evidence="7">RS5133</strain>
    </source>
</reference>
<dbReference type="InterPro" id="IPR029069">
    <property type="entry name" value="HotDog_dom_sf"/>
</dbReference>
<evidence type="ECO:0008006" key="9">
    <source>
        <dbReference type="Google" id="ProtNLM"/>
    </source>
</evidence>
<keyword evidence="3" id="KW-0576">Peroxisome</keyword>
<dbReference type="SUPFAM" id="SSF54637">
    <property type="entry name" value="Thioesterase/thiol ester dehydrase-isomerase"/>
    <property type="match status" value="2"/>
</dbReference>
<dbReference type="Pfam" id="PF22622">
    <property type="entry name" value="MFE-2_hydrat-2_N"/>
    <property type="match status" value="1"/>
</dbReference>
<name>A0AAV5V9M2_9BILA</name>
<keyword evidence="4" id="KW-0456">Lyase</keyword>
<dbReference type="GO" id="GO:0003857">
    <property type="term" value="F:(3S)-3-hydroxyacyl-CoA dehydrogenase (NAD+) activity"/>
    <property type="evidence" value="ECO:0007669"/>
    <property type="project" value="TreeGrafter"/>
</dbReference>
<evidence type="ECO:0000256" key="1">
    <source>
        <dbReference type="ARBA" id="ARBA00004275"/>
    </source>
</evidence>
<evidence type="ECO:0000313" key="8">
    <source>
        <dbReference type="Proteomes" id="UP001432322"/>
    </source>
</evidence>
<sequence>IYRNKMDPKIAKAHKPEPVEFEYTTRDAIIYALGVGCKAKEDVRYVYEGAEGFMPLPTYIVAPGLLANQILSWPGIEFDLTRILHGEQYIELYAPLPAETKLRSETRVVDLLDKGSGALIMSEVTTYDAYSGKKLAMQQFGTFQVGSGNFGGDRTSSHERKGADIPKRQADTILSDPTSVDQAALYRMGSGDLNPLHIDPEFATLGGFKTPILHGLCSLGFATRHVLKAFANNDAALFKAVKVRFSSPVLPGQTLETHMWDEGDRVVFETKVKETGKTVVSNGYVLLHGKKGRGQAKL</sequence>
<dbReference type="CDD" id="cd03448">
    <property type="entry name" value="HDE_HSD"/>
    <property type="match status" value="1"/>
</dbReference>
<feature type="domain" description="Peroxisomal multifunctional enzyme type 2-like N-terminal" evidence="6">
    <location>
        <begin position="21"/>
        <end position="146"/>
    </location>
</feature>
<dbReference type="GO" id="GO:0044594">
    <property type="term" value="F:17-beta-hydroxysteroid dehydrogenase (NAD+) activity"/>
    <property type="evidence" value="ECO:0007669"/>
    <property type="project" value="TreeGrafter"/>
</dbReference>
<dbReference type="PANTHER" id="PTHR13078">
    <property type="entry name" value="PEROXISOMAL MULTIFUNCTIONAL ENZYME TYPE 2-RELATED"/>
    <property type="match status" value="1"/>
</dbReference>
<dbReference type="FunFam" id="3.10.129.10:FF:000013">
    <property type="entry name" value="Peroxisomal multifunctional enzyme type 2"/>
    <property type="match status" value="1"/>
</dbReference>
<evidence type="ECO:0000256" key="4">
    <source>
        <dbReference type="ARBA" id="ARBA00023239"/>
    </source>
</evidence>
<comment type="caution">
    <text evidence="7">The sequence shown here is derived from an EMBL/GenBank/DDBJ whole genome shotgun (WGS) entry which is preliminary data.</text>
</comment>
<dbReference type="AlphaFoldDB" id="A0AAV5V9M2"/>
<comment type="subcellular location">
    <subcellularLocation>
        <location evidence="1">Peroxisome</location>
    </subcellularLocation>
</comment>
<evidence type="ECO:0000259" key="5">
    <source>
        <dbReference type="Pfam" id="PF01575"/>
    </source>
</evidence>
<dbReference type="InterPro" id="IPR054357">
    <property type="entry name" value="MFE-2_N"/>
</dbReference>